<protein>
    <submittedName>
        <fullName evidence="8">Uncharacterized protein</fullName>
    </submittedName>
</protein>
<dbReference type="SUPFAM" id="SSF48452">
    <property type="entry name" value="TPR-like"/>
    <property type="match status" value="2"/>
</dbReference>
<dbReference type="SMART" id="SM00028">
    <property type="entry name" value="TPR"/>
    <property type="match status" value="5"/>
</dbReference>
<dbReference type="PROSITE" id="PS50005">
    <property type="entry name" value="TPR"/>
    <property type="match status" value="1"/>
</dbReference>
<dbReference type="STRING" id="454006.SAMN05421825_3095"/>
<evidence type="ECO:0000256" key="5">
    <source>
        <dbReference type="ARBA" id="ARBA00038253"/>
    </source>
</evidence>
<dbReference type="InterPro" id="IPR011990">
    <property type="entry name" value="TPR-like_helical_dom_sf"/>
</dbReference>
<evidence type="ECO:0000256" key="1">
    <source>
        <dbReference type="ARBA" id="ARBA00004496"/>
    </source>
</evidence>
<evidence type="ECO:0000256" key="2">
    <source>
        <dbReference type="ARBA" id="ARBA00022490"/>
    </source>
</evidence>
<keyword evidence="2" id="KW-0963">Cytoplasm</keyword>
<dbReference type="PANTHER" id="PTHR46630:SF1">
    <property type="entry name" value="TETRATRICOPEPTIDE REPEAT PROTEIN 29"/>
    <property type="match status" value="1"/>
</dbReference>
<evidence type="ECO:0000256" key="3">
    <source>
        <dbReference type="ARBA" id="ARBA00022737"/>
    </source>
</evidence>
<keyword evidence="7" id="KW-0472">Membrane</keyword>
<keyword evidence="9" id="KW-1185">Reference proteome</keyword>
<keyword evidence="4 6" id="KW-0802">TPR repeat</keyword>
<keyword evidence="3" id="KW-0677">Repeat</keyword>
<keyword evidence="7" id="KW-0812">Transmembrane</keyword>
<dbReference type="RefSeq" id="WP_089874313.1">
    <property type="nucleotide sequence ID" value="NZ_FNBH01000003.1"/>
</dbReference>
<dbReference type="OrthoDB" id="1235397at2"/>
<feature type="transmembrane region" description="Helical" evidence="7">
    <location>
        <begin position="340"/>
        <end position="358"/>
    </location>
</feature>
<evidence type="ECO:0000256" key="6">
    <source>
        <dbReference type="PROSITE-ProRule" id="PRU00339"/>
    </source>
</evidence>
<name>A0A1G7SVD4_9FLAO</name>
<gene>
    <name evidence="8" type="ORF">SAMN05421825_3095</name>
</gene>
<dbReference type="Proteomes" id="UP000199203">
    <property type="component" value="Unassembled WGS sequence"/>
</dbReference>
<keyword evidence="7" id="KW-1133">Transmembrane helix</keyword>
<dbReference type="InterPro" id="IPR051476">
    <property type="entry name" value="Bac_ResReg_Asp_Phosphatase"/>
</dbReference>
<dbReference type="Pfam" id="PF13424">
    <property type="entry name" value="TPR_12"/>
    <property type="match status" value="1"/>
</dbReference>
<comment type="similarity">
    <text evidence="5">Belongs to the Rap family.</text>
</comment>
<dbReference type="GO" id="GO:0005737">
    <property type="term" value="C:cytoplasm"/>
    <property type="evidence" value="ECO:0007669"/>
    <property type="project" value="UniProtKB-SubCell"/>
</dbReference>
<evidence type="ECO:0000313" key="8">
    <source>
        <dbReference type="EMBL" id="SDG27015.1"/>
    </source>
</evidence>
<accession>A0A1G7SVD4</accession>
<dbReference type="Gene3D" id="1.25.40.10">
    <property type="entry name" value="Tetratricopeptide repeat domain"/>
    <property type="match status" value="2"/>
</dbReference>
<dbReference type="EMBL" id="FNBH01000003">
    <property type="protein sequence ID" value="SDG27015.1"/>
    <property type="molecule type" value="Genomic_DNA"/>
</dbReference>
<feature type="repeat" description="TPR" evidence="6">
    <location>
        <begin position="238"/>
        <end position="271"/>
    </location>
</feature>
<organism evidence="8 9">
    <name type="scientific">Epilithonimonas hungarica</name>
    <dbReference type="NCBI Taxonomy" id="454006"/>
    <lineage>
        <taxon>Bacteria</taxon>
        <taxon>Pseudomonadati</taxon>
        <taxon>Bacteroidota</taxon>
        <taxon>Flavobacteriia</taxon>
        <taxon>Flavobacteriales</taxon>
        <taxon>Weeksellaceae</taxon>
        <taxon>Chryseobacterium group</taxon>
        <taxon>Epilithonimonas</taxon>
    </lineage>
</organism>
<dbReference type="InterPro" id="IPR019734">
    <property type="entry name" value="TPR_rpt"/>
</dbReference>
<dbReference type="AlphaFoldDB" id="A0A1G7SVD4"/>
<comment type="subcellular location">
    <subcellularLocation>
        <location evidence="1">Cytoplasm</location>
    </subcellularLocation>
</comment>
<evidence type="ECO:0000313" key="9">
    <source>
        <dbReference type="Proteomes" id="UP000199203"/>
    </source>
</evidence>
<sequence>MKLLIQKIKNVLIVLCVLFIINSQTFSAQNKNEPHLDSLFLMMNSNPEKVIQLGKELYKKYKGNPKMEISILTIIGSSYSVKKDYEKAIEYAFKTRDISQKINDYPTQIQVAGFIGEKYHNLNIYSKAKYYADEAYDLIEKHPLPDSLKFYKGNILFLKALVYRDELGCDFAKTYYEKALEVYIPALKNRDMLRFSIADIYNEIGGCFLEQDQLEAARGSFEKSLQYAIKGNYALLNAESLAGLGRINFLQKDYLKAKKEFDKAILILKSNKVENANPEVYKYISENYYALNDIENHTLYLNLYKQKTNTDISAKKKSVNEIIVKQTAKGDSENNNTAKYWIIIVLCILIVLVIYQIVQTKAKIRKLKKQIPEDNMHSS</sequence>
<evidence type="ECO:0000256" key="4">
    <source>
        <dbReference type="ARBA" id="ARBA00022803"/>
    </source>
</evidence>
<proteinExistence type="inferred from homology"/>
<evidence type="ECO:0000256" key="7">
    <source>
        <dbReference type="SAM" id="Phobius"/>
    </source>
</evidence>
<dbReference type="PANTHER" id="PTHR46630">
    <property type="entry name" value="TETRATRICOPEPTIDE REPEAT PROTEIN 29"/>
    <property type="match status" value="1"/>
</dbReference>
<reference evidence="9" key="1">
    <citation type="submission" date="2016-10" db="EMBL/GenBank/DDBJ databases">
        <authorList>
            <person name="Varghese N."/>
            <person name="Submissions S."/>
        </authorList>
    </citation>
    <scope>NUCLEOTIDE SEQUENCE [LARGE SCALE GENOMIC DNA]</scope>
    <source>
        <strain evidence="9">DSM 19684</strain>
    </source>
</reference>